<dbReference type="Pfam" id="PF00001">
    <property type="entry name" value="7tm_1"/>
    <property type="match status" value="1"/>
</dbReference>
<dbReference type="Gene3D" id="1.20.1070.10">
    <property type="entry name" value="Rhodopsin 7-helix transmembrane proteins"/>
    <property type="match status" value="1"/>
</dbReference>
<sequence length="490" mass="55316">MNSSISVRQKIGQLLKNNESEPLELQMNAEWHLLECVHLSEVIAAHGIDDWTSYPLIKIAIIFAYALLFLFGLFSNGSVLMAFGRTNRIRSTRNFFLLNLILTDFLLCFTAIPITPWYAMEKNWVFGPFLCRFVPLCNSCAVFVTSWSLAAIAFDKHMHIVVNPTRRRFSRRFIAFATLAIWLMSLLVNIPYLLSFDLVHGIFIVSQDTVTSFCGTFCDEFNWASESRRQLYGAFVLLFQFVVPLSVITFCHLRILRKVQKDMIVQNVQFRKTLTNLQRMDAINRKRRVNCTLLGMVVAFVGCNAPLTAVNLAKDFGMEPQFLFSQPYLCPLVAHLVAMSAVCWNPILFAWLGARGKDRTTASNAAILSAAGGAPSEMTANKKNSALTVFIGTIRRLSQSELTAQPKRREGESKKFCSQSANCGHFRNKFLEKSKTATSEKDKDSVGSLPLSGNKKADGNDSLKPIFSCEKFQLMQPNNRRRKSTKSNIF</sequence>
<comment type="subcellular location">
    <subcellularLocation>
        <location evidence="1">Membrane</location>
        <topology evidence="1">Multi-pass membrane protein</topology>
    </subcellularLocation>
</comment>
<keyword evidence="12" id="KW-1185">Reference proteome</keyword>
<keyword evidence="7" id="KW-0807">Transducer</keyword>
<evidence type="ECO:0000256" key="9">
    <source>
        <dbReference type="SAM" id="Phobius"/>
    </source>
</evidence>
<keyword evidence="4" id="KW-0297">G-protein coupled receptor</keyword>
<evidence type="ECO:0000256" key="5">
    <source>
        <dbReference type="ARBA" id="ARBA00023136"/>
    </source>
</evidence>
<dbReference type="PRINTS" id="PR00237">
    <property type="entry name" value="GPCRRHODOPSN"/>
</dbReference>
<feature type="transmembrane region" description="Helical" evidence="9">
    <location>
        <begin position="125"/>
        <end position="152"/>
    </location>
</feature>
<gene>
    <name evidence="11" type="ORF">niasHT_024299</name>
</gene>
<dbReference type="Proteomes" id="UP001620626">
    <property type="component" value="Unassembled WGS sequence"/>
</dbReference>
<reference evidence="11 12" key="1">
    <citation type="submission" date="2024-10" db="EMBL/GenBank/DDBJ databases">
        <authorList>
            <person name="Kim D."/>
        </authorList>
    </citation>
    <scope>NUCLEOTIDE SEQUENCE [LARGE SCALE GENOMIC DNA]</scope>
    <source>
        <strain evidence="11">BH-2024</strain>
    </source>
</reference>
<dbReference type="GO" id="GO:0004930">
    <property type="term" value="F:G protein-coupled receptor activity"/>
    <property type="evidence" value="ECO:0007669"/>
    <property type="project" value="UniProtKB-KW"/>
</dbReference>
<dbReference type="InterPro" id="IPR000276">
    <property type="entry name" value="GPCR_Rhodpsn"/>
</dbReference>
<feature type="transmembrane region" description="Helical" evidence="9">
    <location>
        <begin position="95"/>
        <end position="119"/>
    </location>
</feature>
<feature type="domain" description="G-protein coupled receptors family 1 profile" evidence="10">
    <location>
        <begin position="75"/>
        <end position="349"/>
    </location>
</feature>
<dbReference type="SUPFAM" id="SSF81321">
    <property type="entry name" value="Family A G protein-coupled receptor-like"/>
    <property type="match status" value="1"/>
</dbReference>
<name>A0ABD2JMC7_9BILA</name>
<comment type="caution">
    <text evidence="11">The sequence shown here is derived from an EMBL/GenBank/DDBJ whole genome shotgun (WGS) entry which is preliminary data.</text>
</comment>
<feature type="transmembrane region" description="Helical" evidence="9">
    <location>
        <begin position="231"/>
        <end position="253"/>
    </location>
</feature>
<evidence type="ECO:0000313" key="11">
    <source>
        <dbReference type="EMBL" id="KAL3091717.1"/>
    </source>
</evidence>
<feature type="transmembrane region" description="Helical" evidence="9">
    <location>
        <begin position="173"/>
        <end position="194"/>
    </location>
</feature>
<dbReference type="InterPro" id="IPR017452">
    <property type="entry name" value="GPCR_Rhodpsn_7TM"/>
</dbReference>
<organism evidence="11 12">
    <name type="scientific">Heterodera trifolii</name>
    <dbReference type="NCBI Taxonomy" id="157864"/>
    <lineage>
        <taxon>Eukaryota</taxon>
        <taxon>Metazoa</taxon>
        <taxon>Ecdysozoa</taxon>
        <taxon>Nematoda</taxon>
        <taxon>Chromadorea</taxon>
        <taxon>Rhabditida</taxon>
        <taxon>Tylenchina</taxon>
        <taxon>Tylenchomorpha</taxon>
        <taxon>Tylenchoidea</taxon>
        <taxon>Heteroderidae</taxon>
        <taxon>Heteroderinae</taxon>
        <taxon>Heterodera</taxon>
    </lineage>
</organism>
<keyword evidence="3 9" id="KW-1133">Transmembrane helix</keyword>
<evidence type="ECO:0000256" key="3">
    <source>
        <dbReference type="ARBA" id="ARBA00022989"/>
    </source>
</evidence>
<keyword evidence="5 9" id="KW-0472">Membrane</keyword>
<evidence type="ECO:0000313" key="12">
    <source>
        <dbReference type="Proteomes" id="UP001620626"/>
    </source>
</evidence>
<feature type="compositionally biased region" description="Basic and acidic residues" evidence="8">
    <location>
        <begin position="434"/>
        <end position="445"/>
    </location>
</feature>
<evidence type="ECO:0000256" key="8">
    <source>
        <dbReference type="SAM" id="MobiDB-lite"/>
    </source>
</evidence>
<dbReference type="CDD" id="cd15203">
    <property type="entry name" value="7tmA_NPYR-like"/>
    <property type="match status" value="1"/>
</dbReference>
<feature type="transmembrane region" description="Helical" evidence="9">
    <location>
        <begin position="59"/>
        <end position="83"/>
    </location>
</feature>
<keyword evidence="2 9" id="KW-0812">Transmembrane</keyword>
<feature type="transmembrane region" description="Helical" evidence="9">
    <location>
        <begin position="332"/>
        <end position="354"/>
    </location>
</feature>
<evidence type="ECO:0000256" key="7">
    <source>
        <dbReference type="ARBA" id="ARBA00023224"/>
    </source>
</evidence>
<dbReference type="PANTHER" id="PTHR24235:SF2">
    <property type="entry name" value="G-PROTEIN COUPLED RECEPTORS FAMILY 1 PROFILE DOMAIN-CONTAINING PROTEIN"/>
    <property type="match status" value="1"/>
</dbReference>
<keyword evidence="6" id="KW-0675">Receptor</keyword>
<dbReference type="AlphaFoldDB" id="A0ABD2JMC7"/>
<proteinExistence type="predicted"/>
<dbReference type="PANTHER" id="PTHR24235">
    <property type="entry name" value="NEUROPEPTIDE Y RECEPTOR"/>
    <property type="match status" value="1"/>
</dbReference>
<dbReference type="PROSITE" id="PS50262">
    <property type="entry name" value="G_PROTEIN_RECEP_F1_2"/>
    <property type="match status" value="1"/>
</dbReference>
<evidence type="ECO:0000259" key="10">
    <source>
        <dbReference type="PROSITE" id="PS50262"/>
    </source>
</evidence>
<accession>A0ABD2JMC7</accession>
<protein>
    <recommendedName>
        <fullName evidence="10">G-protein coupled receptors family 1 profile domain-containing protein</fullName>
    </recommendedName>
</protein>
<dbReference type="GO" id="GO:0016020">
    <property type="term" value="C:membrane"/>
    <property type="evidence" value="ECO:0007669"/>
    <property type="project" value="UniProtKB-SubCell"/>
</dbReference>
<evidence type="ECO:0000256" key="6">
    <source>
        <dbReference type="ARBA" id="ARBA00023170"/>
    </source>
</evidence>
<feature type="region of interest" description="Disordered" evidence="8">
    <location>
        <begin position="434"/>
        <end position="462"/>
    </location>
</feature>
<evidence type="ECO:0000256" key="4">
    <source>
        <dbReference type="ARBA" id="ARBA00023040"/>
    </source>
</evidence>
<dbReference type="EMBL" id="JBICBT010000941">
    <property type="protein sequence ID" value="KAL3091717.1"/>
    <property type="molecule type" value="Genomic_DNA"/>
</dbReference>
<evidence type="ECO:0000256" key="1">
    <source>
        <dbReference type="ARBA" id="ARBA00004141"/>
    </source>
</evidence>
<evidence type="ECO:0000256" key="2">
    <source>
        <dbReference type="ARBA" id="ARBA00022692"/>
    </source>
</evidence>
<feature type="transmembrane region" description="Helical" evidence="9">
    <location>
        <begin position="289"/>
        <end position="312"/>
    </location>
</feature>